<comment type="caution">
    <text evidence="3">The sequence shown here is derived from an EMBL/GenBank/DDBJ whole genome shotgun (WGS) entry which is preliminary data.</text>
</comment>
<dbReference type="SUPFAM" id="SSF55961">
    <property type="entry name" value="Bet v1-like"/>
    <property type="match status" value="1"/>
</dbReference>
<accession>A0A430J528</accession>
<evidence type="ECO:0000256" key="1">
    <source>
        <dbReference type="ARBA" id="ARBA00006817"/>
    </source>
</evidence>
<dbReference type="OrthoDB" id="4549061at2"/>
<sequence length="145" mass="16068">MTANSEAQTGQVVGKTADVGFQIGVRRTLPTSPERIWAFLTSSEGLALWLGQRSEPLTIGVGESFVSSQGLTGKFTVVKPALQVRLKWQKNGWPKPSTLQIRLLSDRPDQTTVAFHQEHLDSAETRESMKRIWEDVLQAIAHNVS</sequence>
<reference evidence="3 4" key="1">
    <citation type="submission" date="2018-12" db="EMBL/GenBank/DDBJ databases">
        <title>Bacillus ochoae sp. nov., Paenibacillus whitsoniae sp. nov., Paenibacillus spiritus sp. nov. Isolated from the Mars Exploration Rover during spacecraft assembly.</title>
        <authorList>
            <person name="Seuylemezian A."/>
            <person name="Vaishampayan P."/>
        </authorList>
    </citation>
    <scope>NUCLEOTIDE SEQUENCE [LARGE SCALE GENOMIC DNA]</scope>
    <source>
        <strain evidence="3 4">MER 54</strain>
    </source>
</reference>
<keyword evidence="4" id="KW-1185">Reference proteome</keyword>
<dbReference type="CDD" id="cd07814">
    <property type="entry name" value="SRPBCC_CalC_Aha1-like"/>
    <property type="match status" value="1"/>
</dbReference>
<evidence type="ECO:0000313" key="3">
    <source>
        <dbReference type="EMBL" id="RTE02573.1"/>
    </source>
</evidence>
<name>A0A430J528_9BACL</name>
<protein>
    <submittedName>
        <fullName evidence="3">SRPBCC domain-containing protein</fullName>
    </submittedName>
</protein>
<dbReference type="InterPro" id="IPR013538">
    <property type="entry name" value="ASHA1/2-like_C"/>
</dbReference>
<dbReference type="Pfam" id="PF08327">
    <property type="entry name" value="AHSA1"/>
    <property type="match status" value="1"/>
</dbReference>
<dbReference type="Gene3D" id="3.30.530.20">
    <property type="match status" value="1"/>
</dbReference>
<gene>
    <name evidence="3" type="ORF">EJQ19_29255</name>
</gene>
<dbReference type="Proteomes" id="UP000276128">
    <property type="component" value="Unassembled WGS sequence"/>
</dbReference>
<dbReference type="EMBL" id="RXHU01000115">
    <property type="protein sequence ID" value="RTE02573.1"/>
    <property type="molecule type" value="Genomic_DNA"/>
</dbReference>
<proteinExistence type="inferred from homology"/>
<evidence type="ECO:0000313" key="4">
    <source>
        <dbReference type="Proteomes" id="UP000276128"/>
    </source>
</evidence>
<dbReference type="InterPro" id="IPR023393">
    <property type="entry name" value="START-like_dom_sf"/>
</dbReference>
<organism evidence="3 4">
    <name type="scientific">Paenibacillus whitsoniae</name>
    <dbReference type="NCBI Taxonomy" id="2496558"/>
    <lineage>
        <taxon>Bacteria</taxon>
        <taxon>Bacillati</taxon>
        <taxon>Bacillota</taxon>
        <taxon>Bacilli</taxon>
        <taxon>Bacillales</taxon>
        <taxon>Paenibacillaceae</taxon>
        <taxon>Paenibacillus</taxon>
    </lineage>
</organism>
<feature type="domain" description="Activator of Hsp90 ATPase homologue 1/2-like C-terminal" evidence="2">
    <location>
        <begin position="31"/>
        <end position="142"/>
    </location>
</feature>
<comment type="similarity">
    <text evidence="1">Belongs to the AHA1 family.</text>
</comment>
<dbReference type="AlphaFoldDB" id="A0A430J528"/>
<dbReference type="RefSeq" id="WP_126144771.1">
    <property type="nucleotide sequence ID" value="NZ_RXHU01000115.1"/>
</dbReference>
<evidence type="ECO:0000259" key="2">
    <source>
        <dbReference type="Pfam" id="PF08327"/>
    </source>
</evidence>